<dbReference type="PANTHER" id="PTHR30290:SF62">
    <property type="entry name" value="OLIGOPEPTIDE ABC TRANSPORTER, PERIPLASMIC OLIGOPEPTIDE-BINDING PROTEIN"/>
    <property type="match status" value="1"/>
</dbReference>
<proteinExistence type="inferred from homology"/>
<dbReference type="SUPFAM" id="SSF53850">
    <property type="entry name" value="Periplasmic binding protein-like II"/>
    <property type="match status" value="1"/>
</dbReference>
<reference evidence="4" key="1">
    <citation type="journal article" date="2014" name="Int. J. Syst. Evol. Microbiol.">
        <title>Complete genome of a new Firmicutes species belonging to the dominant human colonic microbiota ('Ruminococcus bicirculans') reveals two chromosomes and a selective capacity to utilize plant glucans.</title>
        <authorList>
            <consortium name="NISC Comparative Sequencing Program"/>
            <person name="Wegmann U."/>
            <person name="Louis P."/>
            <person name="Goesmann A."/>
            <person name="Henrissat B."/>
            <person name="Duncan S.H."/>
            <person name="Flint H.J."/>
        </authorList>
    </citation>
    <scope>NUCLEOTIDE SEQUENCE</scope>
    <source>
        <strain evidence="4">NBRC 103855</strain>
    </source>
</reference>
<comment type="caution">
    <text evidence="4">The sequence shown here is derived from an EMBL/GenBank/DDBJ whole genome shotgun (WGS) entry which is preliminary data.</text>
</comment>
<dbReference type="EMBL" id="BSNG01000001">
    <property type="protein sequence ID" value="GLQ08183.1"/>
    <property type="molecule type" value="Genomic_DNA"/>
</dbReference>
<name>A0ABQ5U8D4_9HYPH</name>
<evidence type="ECO:0000256" key="2">
    <source>
        <dbReference type="ARBA" id="ARBA00005695"/>
    </source>
</evidence>
<dbReference type="CDD" id="cd08500">
    <property type="entry name" value="PBP2_NikA_DppA_OppA_like_4"/>
    <property type="match status" value="1"/>
</dbReference>
<sequence>MNKDDQSSKSHAGMNRRRFNALLSGGIVGSFGLPIFVNKAFAQPAQFKEAPMLAERVANGELPPVEERLPPQPLVQETTNEIGVYGGRMFGAGRAPETANDLQIGQVVGLFRYSNDLSEIYPELAEGYEFNDDYTECTITLRKGVRWSDGKPFTVDDIIFYFEDWQYDKELLPVPSATLMAGGQPFGIEKIDDHTIRFDFAQPHPAFSIIHFSGGPSEPFRPAHYLRQFHPKHNPDAAAEAVSAGFNSWQNAFTTKANAAGASFHSGASNVDMPVLSPWIPTAIDSQRQQYERNPYYFKVDAEGNQLPYVDYMTVEYATNAEVMNLKAVSGELSVAGMDIQLSNFPLIRRGEEAGNYTTKLVYSERGSDVCLAFNQIHPDPVLGKLFTDVRFRQAMSLGINRHEINELVFLGQGTIRQATVNESASFFEPRWAEHFIEHDIETANAMLDELGLDQRNGDGIRLREDGQPLVFQLEFLPHEGPKTEVCELVVKHWQALGIQAQAAARERSYLIERLDAQQQDVTAWHVDRVLERPAYAYGMIGKIGPGGDSIVRYGKLWQDWLNSGGERGVEPPEEVKAYREAFLAWQETEFGSEAYMAAAKKVYDLNMQHLWVVGTVGQSPQPVIVRNDMGNVFKDGDDSRFWWGAANWFWHTLRPEQWYIKA</sequence>
<evidence type="ECO:0000259" key="3">
    <source>
        <dbReference type="Pfam" id="PF00496"/>
    </source>
</evidence>
<dbReference type="InterPro" id="IPR039424">
    <property type="entry name" value="SBP_5"/>
</dbReference>
<dbReference type="Gene3D" id="3.40.190.10">
    <property type="entry name" value="Periplasmic binding protein-like II"/>
    <property type="match status" value="1"/>
</dbReference>
<protein>
    <submittedName>
        <fullName evidence="4">Peptide ABC transporter substrate-binding protein</fullName>
    </submittedName>
</protein>
<evidence type="ECO:0000313" key="5">
    <source>
        <dbReference type="Proteomes" id="UP001161406"/>
    </source>
</evidence>
<dbReference type="PANTHER" id="PTHR30290">
    <property type="entry name" value="PERIPLASMIC BINDING COMPONENT OF ABC TRANSPORTER"/>
    <property type="match status" value="1"/>
</dbReference>
<dbReference type="Gene3D" id="3.10.105.10">
    <property type="entry name" value="Dipeptide-binding Protein, Domain 3"/>
    <property type="match status" value="1"/>
</dbReference>
<keyword evidence="5" id="KW-1185">Reference proteome</keyword>
<reference evidence="4" key="2">
    <citation type="submission" date="2023-01" db="EMBL/GenBank/DDBJ databases">
        <title>Draft genome sequence of Devosia yakushimensis strain NBRC 103855.</title>
        <authorList>
            <person name="Sun Q."/>
            <person name="Mori K."/>
        </authorList>
    </citation>
    <scope>NUCLEOTIDE SEQUENCE</scope>
    <source>
        <strain evidence="4">NBRC 103855</strain>
    </source>
</reference>
<comment type="subcellular location">
    <subcellularLocation>
        <location evidence="1">Periplasm</location>
    </subcellularLocation>
</comment>
<dbReference type="Pfam" id="PF00496">
    <property type="entry name" value="SBP_bac_5"/>
    <property type="match status" value="1"/>
</dbReference>
<dbReference type="Proteomes" id="UP001161406">
    <property type="component" value="Unassembled WGS sequence"/>
</dbReference>
<gene>
    <name evidence="4" type="ORF">GCM10007913_01150</name>
</gene>
<dbReference type="InterPro" id="IPR000914">
    <property type="entry name" value="SBP_5_dom"/>
</dbReference>
<feature type="domain" description="Solute-binding protein family 5" evidence="3">
    <location>
        <begin position="119"/>
        <end position="525"/>
    </location>
</feature>
<evidence type="ECO:0000256" key="1">
    <source>
        <dbReference type="ARBA" id="ARBA00004418"/>
    </source>
</evidence>
<dbReference type="RefSeq" id="WP_284386914.1">
    <property type="nucleotide sequence ID" value="NZ_BSNG01000001.1"/>
</dbReference>
<evidence type="ECO:0000313" key="4">
    <source>
        <dbReference type="EMBL" id="GLQ08183.1"/>
    </source>
</evidence>
<organism evidence="4 5">
    <name type="scientific">Devosia yakushimensis</name>
    <dbReference type="NCBI Taxonomy" id="470028"/>
    <lineage>
        <taxon>Bacteria</taxon>
        <taxon>Pseudomonadati</taxon>
        <taxon>Pseudomonadota</taxon>
        <taxon>Alphaproteobacteria</taxon>
        <taxon>Hyphomicrobiales</taxon>
        <taxon>Devosiaceae</taxon>
        <taxon>Devosia</taxon>
    </lineage>
</organism>
<comment type="similarity">
    <text evidence="2">Belongs to the bacterial solute-binding protein 5 family.</text>
</comment>
<accession>A0ABQ5U8D4</accession>